<proteinExistence type="predicted"/>
<sequence>MEHKKTINDMFDKQFGIVFDMQDDIIKDNLRKRNRHQDLQAAAQTLYFLYSMKLLDQSNSYEVITPTSTTTKTVDKDYTGGNVGLLATDEEPSVNQQVSDYLDGLAEKRDIDQLLDKMNENRRKFIEDVKRIRLMSEEEFENYLRNEI</sequence>
<gene>
    <name evidence="1" type="ORF">H3963_06415</name>
</gene>
<name>A0A509LQ07_STAEP</name>
<dbReference type="Proteomes" id="UP000648077">
    <property type="component" value="Unassembled WGS sequence"/>
</dbReference>
<comment type="caution">
    <text evidence="1">The sequence shown here is derived from an EMBL/GenBank/DDBJ whole genome shotgun (WGS) entry which is preliminary data.</text>
</comment>
<dbReference type="OrthoDB" id="9890490at2"/>
<reference evidence="1" key="1">
    <citation type="submission" date="2020-08" db="EMBL/GenBank/DDBJ databases">
        <title>Changes in the skin microbiome associated with squamous cell carcinoma in transplant recipients.</title>
        <authorList>
            <person name="Zaugg J."/>
            <person name="Krueger A."/>
            <person name="Lachner N."/>
        </authorList>
    </citation>
    <scope>NUCLEOTIDE SEQUENCE</scope>
    <source>
        <strain evidence="1">R5988</strain>
    </source>
</reference>
<evidence type="ECO:0000313" key="1">
    <source>
        <dbReference type="EMBL" id="MBF2230055.1"/>
    </source>
</evidence>
<organism evidence="1 2">
    <name type="scientific">Staphylococcus epidermidis</name>
    <dbReference type="NCBI Taxonomy" id="1282"/>
    <lineage>
        <taxon>Bacteria</taxon>
        <taxon>Bacillati</taxon>
        <taxon>Bacillota</taxon>
        <taxon>Bacilli</taxon>
        <taxon>Bacillales</taxon>
        <taxon>Staphylococcaceae</taxon>
        <taxon>Staphylococcus</taxon>
    </lineage>
</organism>
<accession>A0A509LQ07</accession>
<protein>
    <submittedName>
        <fullName evidence="1">Uncharacterized protein</fullName>
    </submittedName>
</protein>
<evidence type="ECO:0000313" key="2">
    <source>
        <dbReference type="Proteomes" id="UP000648077"/>
    </source>
</evidence>
<dbReference type="EMBL" id="JACGQI010000008">
    <property type="protein sequence ID" value="MBF2230055.1"/>
    <property type="molecule type" value="Genomic_DNA"/>
</dbReference>
<dbReference type="RefSeq" id="WP_002504512.1">
    <property type="nucleotide sequence ID" value="NZ_CAJUXF010000036.1"/>
</dbReference>
<dbReference type="AlphaFoldDB" id="A0A509LQ07"/>